<keyword evidence="5" id="KW-1185">Reference proteome</keyword>
<sequence length="296" mass="31225">MSTPVAVGYDDSEHSERAVAWALDEARLRGLPLLLVTVHLTMGAPPPPAEGETDPSAERKSVQDMLDAAKRRLELTAPDVSIETALISASTSSGGLVSESHKWALLVLGDRGRGGFAGILLGSTTTQVSAHAHCPVIVVRDTDTGDGPNAGRVVIGVDGSVLSQAAVRFGLREARLRRLPVTVLHAWHYPTTTRDGYFVLGVGDREAMENRATAVLSDSLAGIRREYADVEVTRTSLHGNTRQILLEQSRGAQLLVVGSRGHGGFAGLVLGSTSQAMLHHAHAPVAIVHAADEATP</sequence>
<protein>
    <submittedName>
        <fullName evidence="4">UspA domain protein</fullName>
    </submittedName>
</protein>
<dbReference type="InterPro" id="IPR006016">
    <property type="entry name" value="UspA"/>
</dbReference>
<evidence type="ECO:0000256" key="2">
    <source>
        <dbReference type="SAM" id="MobiDB-lite"/>
    </source>
</evidence>
<dbReference type="SUPFAM" id="SSF52402">
    <property type="entry name" value="Adenine nucleotide alpha hydrolases-like"/>
    <property type="match status" value="2"/>
</dbReference>
<evidence type="ECO:0000256" key="1">
    <source>
        <dbReference type="ARBA" id="ARBA00008791"/>
    </source>
</evidence>
<dbReference type="InterPro" id="IPR014729">
    <property type="entry name" value="Rossmann-like_a/b/a_fold"/>
</dbReference>
<dbReference type="EMBL" id="CP001778">
    <property type="protein sequence ID" value="ADD43111.1"/>
    <property type="molecule type" value="Genomic_DNA"/>
</dbReference>
<dbReference type="STRING" id="446470.Snas_3447"/>
<dbReference type="OrthoDB" id="6174426at2"/>
<evidence type="ECO:0000259" key="3">
    <source>
        <dbReference type="Pfam" id="PF00582"/>
    </source>
</evidence>
<dbReference type="KEGG" id="sna:Snas_3447"/>
<dbReference type="PANTHER" id="PTHR46268">
    <property type="entry name" value="STRESS RESPONSE PROTEIN NHAX"/>
    <property type="match status" value="1"/>
</dbReference>
<dbReference type="AlphaFoldDB" id="D3PVJ7"/>
<gene>
    <name evidence="4" type="ordered locus">Snas_3447</name>
</gene>
<comment type="similarity">
    <text evidence="1">Belongs to the universal stress protein A family.</text>
</comment>
<feature type="domain" description="UspA" evidence="3">
    <location>
        <begin position="1"/>
        <end position="140"/>
    </location>
</feature>
<dbReference type="RefSeq" id="WP_013018682.1">
    <property type="nucleotide sequence ID" value="NC_013947.1"/>
</dbReference>
<dbReference type="PRINTS" id="PR01438">
    <property type="entry name" value="UNVRSLSTRESS"/>
</dbReference>
<evidence type="ECO:0000313" key="5">
    <source>
        <dbReference type="Proteomes" id="UP000000844"/>
    </source>
</evidence>
<reference evidence="4 5" key="1">
    <citation type="journal article" date="2009" name="Stand. Genomic Sci.">
        <title>Complete genome sequence of Stackebrandtia nassauensis type strain (LLR-40K-21).</title>
        <authorList>
            <person name="Munk C."/>
            <person name="Lapidus A."/>
            <person name="Copeland A."/>
            <person name="Jando M."/>
            <person name="Mayilraj S."/>
            <person name="Glavina Del Rio T."/>
            <person name="Nolan M."/>
            <person name="Chen F."/>
            <person name="Lucas S."/>
            <person name="Tice H."/>
            <person name="Cheng J.F."/>
            <person name="Han C."/>
            <person name="Detter J.C."/>
            <person name="Bruce D."/>
            <person name="Goodwin L."/>
            <person name="Chain P."/>
            <person name="Pitluck S."/>
            <person name="Goker M."/>
            <person name="Ovchinikova G."/>
            <person name="Pati A."/>
            <person name="Ivanova N."/>
            <person name="Mavromatis K."/>
            <person name="Chen A."/>
            <person name="Palaniappan K."/>
            <person name="Land M."/>
            <person name="Hauser L."/>
            <person name="Chang Y.J."/>
            <person name="Jeffries C.D."/>
            <person name="Bristow J."/>
            <person name="Eisen J.A."/>
            <person name="Markowitz V."/>
            <person name="Hugenholtz P."/>
            <person name="Kyrpides N.C."/>
            <person name="Klenk H.P."/>
        </authorList>
    </citation>
    <scope>NUCLEOTIDE SEQUENCE [LARGE SCALE GENOMIC DNA]</scope>
    <source>
        <strain evidence="5">DSM 44728 / CIP 108903 / NRRL B-16338 / NBRC 102104 / LLR-40K-21</strain>
    </source>
</reference>
<dbReference type="Proteomes" id="UP000000844">
    <property type="component" value="Chromosome"/>
</dbReference>
<evidence type="ECO:0000313" key="4">
    <source>
        <dbReference type="EMBL" id="ADD43111.1"/>
    </source>
</evidence>
<dbReference type="Pfam" id="PF00582">
    <property type="entry name" value="Usp"/>
    <property type="match status" value="2"/>
</dbReference>
<feature type="domain" description="UspA" evidence="3">
    <location>
        <begin position="152"/>
        <end position="289"/>
    </location>
</feature>
<accession>D3PVJ7</accession>
<dbReference type="CDD" id="cd00293">
    <property type="entry name" value="USP-like"/>
    <property type="match status" value="1"/>
</dbReference>
<dbReference type="PANTHER" id="PTHR46268:SF6">
    <property type="entry name" value="UNIVERSAL STRESS PROTEIN UP12"/>
    <property type="match status" value="1"/>
</dbReference>
<proteinExistence type="inferred from homology"/>
<dbReference type="eggNOG" id="COG0589">
    <property type="taxonomic scope" value="Bacteria"/>
</dbReference>
<feature type="region of interest" description="Disordered" evidence="2">
    <location>
        <begin position="44"/>
        <end position="63"/>
    </location>
</feature>
<organism evidence="4 5">
    <name type="scientific">Stackebrandtia nassauensis (strain DSM 44728 / CIP 108903 / NRRL B-16338 / NBRC 102104 / LLR-40K-21)</name>
    <dbReference type="NCBI Taxonomy" id="446470"/>
    <lineage>
        <taxon>Bacteria</taxon>
        <taxon>Bacillati</taxon>
        <taxon>Actinomycetota</taxon>
        <taxon>Actinomycetes</taxon>
        <taxon>Glycomycetales</taxon>
        <taxon>Glycomycetaceae</taxon>
        <taxon>Stackebrandtia</taxon>
    </lineage>
</organism>
<dbReference type="Gene3D" id="3.40.50.620">
    <property type="entry name" value="HUPs"/>
    <property type="match status" value="2"/>
</dbReference>
<dbReference type="HOGENOM" id="CLU_049301_2_3_11"/>
<name>D3PVJ7_STANL</name>
<dbReference type="InterPro" id="IPR006015">
    <property type="entry name" value="Universal_stress_UspA"/>
</dbReference>